<dbReference type="PANTHER" id="PTHR23306:SF3">
    <property type="entry name" value="TUMOR SUPPRESSOR PROTEIN 101"/>
    <property type="match status" value="1"/>
</dbReference>
<dbReference type="Pfam" id="PF09454">
    <property type="entry name" value="Vps23_core"/>
    <property type="match status" value="1"/>
</dbReference>
<evidence type="ECO:0000256" key="4">
    <source>
        <dbReference type="ARBA" id="ARBA00022753"/>
    </source>
</evidence>
<feature type="chain" id="PRO_5042114354" evidence="9">
    <location>
        <begin position="22"/>
        <end position="381"/>
    </location>
</feature>
<evidence type="ECO:0000313" key="13">
    <source>
        <dbReference type="Proteomes" id="UP001219933"/>
    </source>
</evidence>
<gene>
    <name evidence="12" type="primary">STP22</name>
    <name evidence="12" type="ORF">MCUN1_003875</name>
</gene>
<keyword evidence="6" id="KW-0175">Coiled coil</keyword>
<protein>
    <submittedName>
        <fullName evidence="12">Suppressor protein stp22 of temperature-sensitive alpha-factor receptor and arginine permease</fullName>
    </submittedName>
</protein>
<comment type="subcellular location">
    <subcellularLocation>
        <location evidence="1">Endosome</location>
    </subcellularLocation>
</comment>
<evidence type="ECO:0000256" key="1">
    <source>
        <dbReference type="ARBA" id="ARBA00004177"/>
    </source>
</evidence>
<keyword evidence="9" id="KW-0732">Signal</keyword>
<dbReference type="InterPro" id="IPR052070">
    <property type="entry name" value="ESCRT-I_UEV_domain"/>
</dbReference>
<feature type="compositionally biased region" description="Low complexity" evidence="8">
    <location>
        <begin position="195"/>
        <end position="207"/>
    </location>
</feature>
<evidence type="ECO:0000313" key="12">
    <source>
        <dbReference type="EMBL" id="WFD36983.1"/>
    </source>
</evidence>
<keyword evidence="13" id="KW-1185">Reference proteome</keyword>
<evidence type="ECO:0000256" key="8">
    <source>
        <dbReference type="SAM" id="MobiDB-lite"/>
    </source>
</evidence>
<dbReference type="SUPFAM" id="SSF140111">
    <property type="entry name" value="Endosomal sorting complex assembly domain"/>
    <property type="match status" value="1"/>
</dbReference>
<feature type="domain" description="SB" evidence="10">
    <location>
        <begin position="329"/>
        <end position="381"/>
    </location>
</feature>
<feature type="region of interest" description="Disordered" evidence="8">
    <location>
        <begin position="148"/>
        <end position="232"/>
    </location>
</feature>
<keyword evidence="12" id="KW-0675">Receptor</keyword>
<dbReference type="InterPro" id="IPR017916">
    <property type="entry name" value="SB_dom"/>
</dbReference>
<dbReference type="Gene3D" id="6.10.140.820">
    <property type="match status" value="1"/>
</dbReference>
<dbReference type="GO" id="GO:0043130">
    <property type="term" value="F:ubiquitin binding"/>
    <property type="evidence" value="ECO:0007669"/>
    <property type="project" value="TreeGrafter"/>
</dbReference>
<comment type="similarity">
    <text evidence="2">Belongs to the ubiquitin-conjugating enzyme family. UEV subfamily.</text>
</comment>
<dbReference type="SUPFAM" id="SSF54495">
    <property type="entry name" value="UBC-like"/>
    <property type="match status" value="1"/>
</dbReference>
<evidence type="ECO:0000256" key="9">
    <source>
        <dbReference type="SAM" id="SignalP"/>
    </source>
</evidence>
<dbReference type="GO" id="GO:0006886">
    <property type="term" value="P:intracellular protein transport"/>
    <property type="evidence" value="ECO:0007669"/>
    <property type="project" value="UniProtKB-ARBA"/>
</dbReference>
<feature type="domain" description="UEV" evidence="11">
    <location>
        <begin position="1"/>
        <end position="145"/>
    </location>
</feature>
<evidence type="ECO:0000256" key="7">
    <source>
        <dbReference type="PROSITE-ProRule" id="PRU00644"/>
    </source>
</evidence>
<dbReference type="Gene3D" id="3.10.110.10">
    <property type="entry name" value="Ubiquitin Conjugating Enzyme"/>
    <property type="match status" value="1"/>
</dbReference>
<accession>A0AAF0F2E4</accession>
<dbReference type="InterPro" id="IPR016135">
    <property type="entry name" value="UBQ-conjugating_enzyme/RWD"/>
</dbReference>
<dbReference type="PROSITE" id="PS51312">
    <property type="entry name" value="SB"/>
    <property type="match status" value="1"/>
</dbReference>
<dbReference type="EMBL" id="CP119882">
    <property type="protein sequence ID" value="WFD36983.1"/>
    <property type="molecule type" value="Genomic_DNA"/>
</dbReference>
<keyword evidence="4" id="KW-0967">Endosome</keyword>
<keyword evidence="3 7" id="KW-0813">Transport</keyword>
<dbReference type="GO" id="GO:0000813">
    <property type="term" value="C:ESCRT I complex"/>
    <property type="evidence" value="ECO:0007669"/>
    <property type="project" value="TreeGrafter"/>
</dbReference>
<organism evidence="12 13">
    <name type="scientific">Malassezia cuniculi</name>
    <dbReference type="NCBI Taxonomy" id="948313"/>
    <lineage>
        <taxon>Eukaryota</taxon>
        <taxon>Fungi</taxon>
        <taxon>Dikarya</taxon>
        <taxon>Basidiomycota</taxon>
        <taxon>Ustilaginomycotina</taxon>
        <taxon>Malasseziomycetes</taxon>
        <taxon>Malasseziales</taxon>
        <taxon>Malasseziaceae</taxon>
        <taxon>Malassezia</taxon>
    </lineage>
</organism>
<feature type="signal peptide" evidence="9">
    <location>
        <begin position="1"/>
        <end position="21"/>
    </location>
</feature>
<evidence type="ECO:0000256" key="2">
    <source>
        <dbReference type="ARBA" id="ARBA00009594"/>
    </source>
</evidence>
<reference evidence="12" key="1">
    <citation type="submission" date="2023-03" db="EMBL/GenBank/DDBJ databases">
        <title>Mating type loci evolution in Malassezia.</title>
        <authorList>
            <person name="Coelho M.A."/>
        </authorList>
    </citation>
    <scope>NUCLEOTIDE SEQUENCE</scope>
    <source>
        <strain evidence="12">CBS 11721</strain>
    </source>
</reference>
<dbReference type="GO" id="GO:0072666">
    <property type="term" value="P:establishment of protein localization to vacuole"/>
    <property type="evidence" value="ECO:0007669"/>
    <property type="project" value="UniProtKB-ARBA"/>
</dbReference>
<proteinExistence type="inferred from homology"/>
<evidence type="ECO:0000256" key="3">
    <source>
        <dbReference type="ARBA" id="ARBA00022448"/>
    </source>
</evidence>
<dbReference type="InterPro" id="IPR008883">
    <property type="entry name" value="UEV_N"/>
</dbReference>
<dbReference type="Proteomes" id="UP001219933">
    <property type="component" value="Chromosome 6"/>
</dbReference>
<sequence>MTHPAVLKWLQEVLVIARVYADVDRVLDEYTSLSPRTDVFTHDDGRTQLLLRLTGTVPIVFHGAVYHIPTDFWVPREYPRMPPIVYVVPTTGMAIRRSERVEPSGRVWPTYEAEWRRKPESGDFRELVRACQDMFAIEPPVCATDVAPQGHADAAGRSNAARPHNVEQPAARQINKCGDGAPPERPPKPTLSDHASPSPSPSLSSLPALPPKGSATTPAPATSPPAAPARPINPEVRDLHERLHAKVAQRLSALSSSLASANSQLEALHTDLEKGTPAIHDEMQRLRAVRDVCRTSAQRYAELNDAAHTHATVLRSRELDIDSALVATSIAENQLVGLIAEDEALGDAIYQLVRAFSAERITLDRMMKHTRELAREQSPMG</sequence>
<keyword evidence="5 7" id="KW-0653">Protein transport</keyword>
<dbReference type="InterPro" id="IPR037202">
    <property type="entry name" value="ESCRT_assembly_dom"/>
</dbReference>
<evidence type="ECO:0000256" key="5">
    <source>
        <dbReference type="ARBA" id="ARBA00022927"/>
    </source>
</evidence>
<evidence type="ECO:0000259" key="11">
    <source>
        <dbReference type="PROSITE" id="PS51322"/>
    </source>
</evidence>
<dbReference type="PANTHER" id="PTHR23306">
    <property type="entry name" value="TUMOR SUSCEPTIBILITY GENE 101 PROTEIN-RELATED"/>
    <property type="match status" value="1"/>
</dbReference>
<dbReference type="GO" id="GO:0043162">
    <property type="term" value="P:ubiquitin-dependent protein catabolic process via the multivesicular body sorting pathway"/>
    <property type="evidence" value="ECO:0007669"/>
    <property type="project" value="UniProtKB-ARBA"/>
</dbReference>
<dbReference type="AlphaFoldDB" id="A0AAF0F2E4"/>
<dbReference type="Pfam" id="PF05743">
    <property type="entry name" value="UEV"/>
    <property type="match status" value="1"/>
</dbReference>
<evidence type="ECO:0000259" key="10">
    <source>
        <dbReference type="PROSITE" id="PS51312"/>
    </source>
</evidence>
<evidence type="ECO:0000256" key="6">
    <source>
        <dbReference type="ARBA" id="ARBA00023054"/>
    </source>
</evidence>
<dbReference type="PROSITE" id="PS51322">
    <property type="entry name" value="UEV"/>
    <property type="match status" value="1"/>
</dbReference>
<name>A0AAF0F2E4_9BASI</name>
<dbReference type="CDD" id="cd11685">
    <property type="entry name" value="UEV_TSG101-like"/>
    <property type="match status" value="1"/>
</dbReference>